<feature type="transmembrane region" description="Helical" evidence="1">
    <location>
        <begin position="44"/>
        <end position="60"/>
    </location>
</feature>
<keyword evidence="1" id="KW-0812">Transmembrane</keyword>
<feature type="transmembrane region" description="Helical" evidence="1">
    <location>
        <begin position="72"/>
        <end position="96"/>
    </location>
</feature>
<evidence type="ECO:0000256" key="1">
    <source>
        <dbReference type="SAM" id="Phobius"/>
    </source>
</evidence>
<sequence>MNLKNIRIFRIISVSTFLLTAIGFLVDAFFIFDHQKFNNWGLKSTFILPPAGIVLSILSLRKTTSKLDRTVLMLNIIAFFLIFITLYIGSMLDFFIQEF</sequence>
<evidence type="ECO:0000313" key="3">
    <source>
        <dbReference type="Proteomes" id="UP001519887"/>
    </source>
</evidence>
<dbReference type="EMBL" id="JAHZIK010000020">
    <property type="protein sequence ID" value="MBW7452833.1"/>
    <property type="molecule type" value="Genomic_DNA"/>
</dbReference>
<feature type="transmembrane region" description="Helical" evidence="1">
    <location>
        <begin position="12"/>
        <end position="32"/>
    </location>
</feature>
<dbReference type="Proteomes" id="UP001519887">
    <property type="component" value="Unassembled WGS sequence"/>
</dbReference>
<proteinExistence type="predicted"/>
<organism evidence="2 3">
    <name type="scientific">Paenibacillus sepulcri</name>
    <dbReference type="NCBI Taxonomy" id="359917"/>
    <lineage>
        <taxon>Bacteria</taxon>
        <taxon>Bacillati</taxon>
        <taxon>Bacillota</taxon>
        <taxon>Bacilli</taxon>
        <taxon>Bacillales</taxon>
        <taxon>Paenibacillaceae</taxon>
        <taxon>Paenibacillus</taxon>
    </lineage>
</organism>
<gene>
    <name evidence="2" type="ORF">K0U00_02090</name>
</gene>
<evidence type="ECO:0000313" key="2">
    <source>
        <dbReference type="EMBL" id="MBW7452833.1"/>
    </source>
</evidence>
<protein>
    <submittedName>
        <fullName evidence="2">Uncharacterized protein</fullName>
    </submittedName>
</protein>
<accession>A0ABS7BW07</accession>
<name>A0ABS7BW07_9BACL</name>
<keyword evidence="3" id="KW-1185">Reference proteome</keyword>
<keyword evidence="1" id="KW-0472">Membrane</keyword>
<reference evidence="2 3" key="1">
    <citation type="submission" date="2021-07" db="EMBL/GenBank/DDBJ databases">
        <title>Paenibacillus radiodurans sp. nov., isolated from the southeastern edge of Tengger Desert.</title>
        <authorList>
            <person name="Zhang G."/>
        </authorList>
    </citation>
    <scope>NUCLEOTIDE SEQUENCE [LARGE SCALE GENOMIC DNA]</scope>
    <source>
        <strain evidence="2 3">CCM 7311</strain>
    </source>
</reference>
<comment type="caution">
    <text evidence="2">The sequence shown here is derived from an EMBL/GenBank/DDBJ whole genome shotgun (WGS) entry which is preliminary data.</text>
</comment>
<dbReference type="RefSeq" id="WP_210045862.1">
    <property type="nucleotide sequence ID" value="NZ_JBHLVU010000015.1"/>
</dbReference>
<keyword evidence="1" id="KW-1133">Transmembrane helix</keyword>